<dbReference type="AlphaFoldDB" id="A0A562SAS5"/>
<name>A0A562SAS5_9BACT</name>
<accession>A0A562SAS5</accession>
<keyword evidence="1" id="KW-0732">Signal</keyword>
<dbReference type="EMBL" id="VLLE01000007">
    <property type="protein sequence ID" value="TWI78273.1"/>
    <property type="molecule type" value="Genomic_DNA"/>
</dbReference>
<feature type="chain" id="PRO_5022172963" description="Type IX secretion system protein PorQ" evidence="1">
    <location>
        <begin position="20"/>
        <end position="354"/>
    </location>
</feature>
<evidence type="ECO:0008006" key="4">
    <source>
        <dbReference type="Google" id="ProtNLM"/>
    </source>
</evidence>
<evidence type="ECO:0000256" key="1">
    <source>
        <dbReference type="SAM" id="SignalP"/>
    </source>
</evidence>
<sequence>MRAVVCLIFLLCSTAQLPAQTLGGQSAYNFLKFPASPQVSALGGINVSNVSNDLSLAFSNPAQLDSAMHTQMVANFNALYAGVKNLHWMMAFRNAKLQTNFAAGILYFDYGTTMQTDASGNIEGTYRPRDFVVQLMASREYLNRWKYGVSLKFLASNYGPYRSSAIAADVGVLYRDTANFLQTSVVAVNMGGQLKRYNPAEPEELPFDLQVGISKRLAKAPIRFSLTAHHLHRFNIMYNDTLFNNENGFENASAKKFTFDKLFQHFVFSTQILIGGRVEVTAGFNVLRNQELKVTTGGNGLTGFSLGAGVLFSKLQLRYARTYFQNNVAYNQLGLTMPLNQYFGLGSWGEKVGW</sequence>
<proteinExistence type="predicted"/>
<evidence type="ECO:0000313" key="2">
    <source>
        <dbReference type="EMBL" id="TWI78273.1"/>
    </source>
</evidence>
<dbReference type="RefSeq" id="WP_144888430.1">
    <property type="nucleotide sequence ID" value="NZ_VLLE01000007.1"/>
</dbReference>
<dbReference type="NCBIfam" id="NF033709">
    <property type="entry name" value="PorV_fam"/>
    <property type="match status" value="1"/>
</dbReference>
<feature type="signal peptide" evidence="1">
    <location>
        <begin position="1"/>
        <end position="19"/>
    </location>
</feature>
<evidence type="ECO:0000313" key="3">
    <source>
        <dbReference type="Proteomes" id="UP000316167"/>
    </source>
</evidence>
<comment type="caution">
    <text evidence="2">The sequence shown here is derived from an EMBL/GenBank/DDBJ whole genome shotgun (WGS) entry which is preliminary data.</text>
</comment>
<organism evidence="2 3">
    <name type="scientific">Lacibacter cauensis</name>
    <dbReference type="NCBI Taxonomy" id="510947"/>
    <lineage>
        <taxon>Bacteria</taxon>
        <taxon>Pseudomonadati</taxon>
        <taxon>Bacteroidota</taxon>
        <taxon>Chitinophagia</taxon>
        <taxon>Chitinophagales</taxon>
        <taxon>Chitinophagaceae</taxon>
        <taxon>Lacibacter</taxon>
    </lineage>
</organism>
<reference evidence="2 3" key="1">
    <citation type="journal article" date="2015" name="Stand. Genomic Sci.">
        <title>Genomic Encyclopedia of Bacterial and Archaeal Type Strains, Phase III: the genomes of soil and plant-associated and newly described type strains.</title>
        <authorList>
            <person name="Whitman W.B."/>
            <person name="Woyke T."/>
            <person name="Klenk H.P."/>
            <person name="Zhou Y."/>
            <person name="Lilburn T.G."/>
            <person name="Beck B.J."/>
            <person name="De Vos P."/>
            <person name="Vandamme P."/>
            <person name="Eisen J.A."/>
            <person name="Garrity G."/>
            <person name="Hugenholtz P."/>
            <person name="Kyrpides N.C."/>
        </authorList>
    </citation>
    <scope>NUCLEOTIDE SEQUENCE [LARGE SCALE GENOMIC DNA]</scope>
    <source>
        <strain evidence="2 3">CGMCC 1.7271</strain>
    </source>
</reference>
<dbReference type="Proteomes" id="UP000316167">
    <property type="component" value="Unassembled WGS sequence"/>
</dbReference>
<keyword evidence="3" id="KW-1185">Reference proteome</keyword>
<dbReference type="NCBIfam" id="NF033711">
    <property type="entry name" value="T9SS_PorQ"/>
    <property type="match status" value="1"/>
</dbReference>
<gene>
    <name evidence="2" type="ORF">IQ13_3955</name>
</gene>
<protein>
    <recommendedName>
        <fullName evidence="4">Type IX secretion system protein PorQ</fullName>
    </recommendedName>
</protein>
<dbReference type="OrthoDB" id="9809953at2"/>